<gene>
    <name evidence="2" type="ORF">ETB97_010010</name>
</gene>
<dbReference type="AlphaFoldDB" id="A0A8H6AB53"/>
<reference evidence="2 3" key="1">
    <citation type="submission" date="2019-04" db="EMBL/GenBank/DDBJ databases">
        <title>Aspergillus burnettii sp. nov., novel species from soil in southeast Queensland.</title>
        <authorList>
            <person name="Gilchrist C.L.M."/>
            <person name="Pitt J.I."/>
            <person name="Lange L."/>
            <person name="Lacey H.J."/>
            <person name="Vuong D."/>
            <person name="Midgley D.J."/>
            <person name="Greenfield P."/>
            <person name="Bradbury M."/>
            <person name="Lacey E."/>
            <person name="Busk P.K."/>
            <person name="Pilgaard B."/>
            <person name="Chooi Y.H."/>
            <person name="Piggott A.M."/>
        </authorList>
    </citation>
    <scope>NUCLEOTIDE SEQUENCE [LARGE SCALE GENOMIC DNA]</scope>
    <source>
        <strain evidence="2 3">FRR 5400</strain>
    </source>
</reference>
<dbReference type="InterPro" id="IPR055530">
    <property type="entry name" value="DUF7104"/>
</dbReference>
<dbReference type="Proteomes" id="UP000541154">
    <property type="component" value="Unassembled WGS sequence"/>
</dbReference>
<evidence type="ECO:0000259" key="1">
    <source>
        <dbReference type="Pfam" id="PF06985"/>
    </source>
</evidence>
<dbReference type="Pfam" id="PF23397">
    <property type="entry name" value="DUF7104"/>
    <property type="match status" value="2"/>
</dbReference>
<dbReference type="EMBL" id="SPNV01000050">
    <property type="protein sequence ID" value="KAF5863509.1"/>
    <property type="molecule type" value="Genomic_DNA"/>
</dbReference>
<keyword evidence="3" id="KW-1185">Reference proteome</keyword>
<evidence type="ECO:0000313" key="2">
    <source>
        <dbReference type="EMBL" id="KAF5863509.1"/>
    </source>
</evidence>
<comment type="caution">
    <text evidence="2">The sequence shown here is derived from an EMBL/GenBank/DDBJ whole genome shotgun (WGS) entry which is preliminary data.</text>
</comment>
<dbReference type="InterPro" id="IPR010730">
    <property type="entry name" value="HET"/>
</dbReference>
<dbReference type="PANTHER" id="PTHR24148">
    <property type="entry name" value="ANKYRIN REPEAT DOMAIN-CONTAINING PROTEIN 39 HOMOLOG-RELATED"/>
    <property type="match status" value="1"/>
</dbReference>
<feature type="domain" description="Heterokaryon incompatibility" evidence="1">
    <location>
        <begin position="54"/>
        <end position="211"/>
    </location>
</feature>
<name>A0A8H6AB53_PETAA</name>
<accession>A0A8H6AB53</accession>
<dbReference type="PANTHER" id="PTHR24148:SF73">
    <property type="entry name" value="HET DOMAIN PROTEIN (AFU_ORTHOLOGUE AFUA_8G01020)"/>
    <property type="match status" value="1"/>
</dbReference>
<dbReference type="InterPro" id="IPR052895">
    <property type="entry name" value="HetReg/Transcr_Mod"/>
</dbReference>
<proteinExistence type="predicted"/>
<organism evidence="2 3">
    <name type="scientific">Petromyces alliaceus</name>
    <name type="common">Aspergillus alliaceus</name>
    <dbReference type="NCBI Taxonomy" id="209559"/>
    <lineage>
        <taxon>Eukaryota</taxon>
        <taxon>Fungi</taxon>
        <taxon>Dikarya</taxon>
        <taxon>Ascomycota</taxon>
        <taxon>Pezizomycotina</taxon>
        <taxon>Eurotiomycetes</taxon>
        <taxon>Eurotiomycetidae</taxon>
        <taxon>Eurotiales</taxon>
        <taxon>Aspergillaceae</taxon>
        <taxon>Aspergillus</taxon>
        <taxon>Aspergillus subgen. Circumdati</taxon>
    </lineage>
</organism>
<evidence type="ECO:0000313" key="3">
    <source>
        <dbReference type="Proteomes" id="UP000541154"/>
    </source>
</evidence>
<protein>
    <recommendedName>
        <fullName evidence="1">Heterokaryon incompatibility domain-containing protein</fullName>
    </recommendedName>
</protein>
<sequence>MSQSCTPIDDYDYEPIDLGGPSFRLLMLHQGSTIDRIECTLLQAWFDGENACPYEALSYTWGGNQRTNPIKVNGKTLVITANLFLALRELRLVDRDRILWADAICIDQSNAEERGHQVQQMGTIYSHAEQVIFWLGEGSYPTNALLDSLQKLEEESQRHVHRHWKPTDAGWSRLWQLAQSIQSPGFKDLQRMGMEMLLDRPWFRRIWILQEVANARSAVVRCGKRCVPARTFTLAPSLLGVQPKPRCQAVLDIMPGASRNNSWWSCKRDLYNLLRIFKESEASDPRDMIFALLGLATDVRDDSSLRADYTKSVTDVIRDVALFLFGLPHPPSYTMPRFLALFPNLNEGYLVQAVEIYDETYNKVDLLEDREDGVMVTARVVAAAARNPNGGIHAIRRLLHRRAKDFIITEELVILLARSFTSNLMEILLEQRGQVIAITEGILKAAQENELEPEQMMDVIIKMGGEKVLQAAHNAANLDRIEPFLRRYAKKTGVTVKTTQDVPMLISHLQMRDGNK</sequence>
<dbReference type="Pfam" id="PF06985">
    <property type="entry name" value="HET"/>
    <property type="match status" value="1"/>
</dbReference>